<keyword evidence="1" id="KW-0677">Repeat</keyword>
<dbReference type="GO" id="GO:0001540">
    <property type="term" value="F:amyloid-beta binding"/>
    <property type="evidence" value="ECO:0007669"/>
    <property type="project" value="InterPro"/>
</dbReference>
<feature type="region of interest" description="Disordered" evidence="2">
    <location>
        <begin position="268"/>
        <end position="291"/>
    </location>
</feature>
<evidence type="ECO:0000313" key="4">
    <source>
        <dbReference type="EMBL" id="KAG9339873.1"/>
    </source>
</evidence>
<dbReference type="GO" id="GO:0005634">
    <property type="term" value="C:nucleus"/>
    <property type="evidence" value="ECO:0007669"/>
    <property type="project" value="TreeGrafter"/>
</dbReference>
<dbReference type="Proteomes" id="UP000824540">
    <property type="component" value="Unassembled WGS sequence"/>
</dbReference>
<evidence type="ECO:0000259" key="3">
    <source>
        <dbReference type="PROSITE" id="PS01179"/>
    </source>
</evidence>
<dbReference type="AlphaFoldDB" id="A0A8T2NGZ2"/>
<keyword evidence="5" id="KW-1185">Reference proteome</keyword>
<dbReference type="PANTHER" id="PTHR14058:SF11">
    <property type="entry name" value="AMYLOID BETA PRECURSOR PROTEIN BINDING FAMILY B MEMBER 2"/>
    <property type="match status" value="1"/>
</dbReference>
<evidence type="ECO:0000313" key="5">
    <source>
        <dbReference type="Proteomes" id="UP000824540"/>
    </source>
</evidence>
<dbReference type="PANTHER" id="PTHR14058">
    <property type="entry name" value="AMYLOID BETA A4 PRECURSOR PROTEIN-BINDING FAMILY B"/>
    <property type="match status" value="1"/>
</dbReference>
<proteinExistence type="predicted"/>
<evidence type="ECO:0000256" key="2">
    <source>
        <dbReference type="SAM" id="MobiDB-lite"/>
    </source>
</evidence>
<sequence length="291" mass="31908">MNPQLRRHGATGRVSERERERELGALNIMHISEAPWVSSPCSSDPRSELGRGDSISAAWHVWGIINGTVSGSRVTYTTPAPKALTRGCSTITAASKPSLEIFAFQITLDDHSKNGLEVEFKRNPSCLFLTKTGERHMLCFSKPAWALCRVAVAWGGKCSLRLIFTGCSQSAASLPALARPRGSVGRQTSSTAPDASVQLVKRMKDFAYVARDKDTRILKCHVFRCDTPAKAIATSLHHICSKEEVEGFREMAARPRRGGEWQRSVSMKALPLPQHRGDLHTAPTAMGARED</sequence>
<gene>
    <name evidence="4" type="ORF">JZ751_022381</name>
</gene>
<protein>
    <recommendedName>
        <fullName evidence="3">PID domain-containing protein</fullName>
    </recommendedName>
</protein>
<dbReference type="GO" id="GO:0005737">
    <property type="term" value="C:cytoplasm"/>
    <property type="evidence" value="ECO:0007669"/>
    <property type="project" value="TreeGrafter"/>
</dbReference>
<dbReference type="SUPFAM" id="SSF50729">
    <property type="entry name" value="PH domain-like"/>
    <property type="match status" value="1"/>
</dbReference>
<accession>A0A8T2NGZ2</accession>
<dbReference type="Gene3D" id="2.30.29.30">
    <property type="entry name" value="Pleckstrin-homology domain (PH domain)/Phosphotyrosine-binding domain (PTB)"/>
    <property type="match status" value="1"/>
</dbReference>
<organism evidence="4 5">
    <name type="scientific">Albula glossodonta</name>
    <name type="common">roundjaw bonefish</name>
    <dbReference type="NCBI Taxonomy" id="121402"/>
    <lineage>
        <taxon>Eukaryota</taxon>
        <taxon>Metazoa</taxon>
        <taxon>Chordata</taxon>
        <taxon>Craniata</taxon>
        <taxon>Vertebrata</taxon>
        <taxon>Euteleostomi</taxon>
        <taxon>Actinopterygii</taxon>
        <taxon>Neopterygii</taxon>
        <taxon>Teleostei</taxon>
        <taxon>Albuliformes</taxon>
        <taxon>Albulidae</taxon>
        <taxon>Albula</taxon>
    </lineage>
</organism>
<reference evidence="4" key="1">
    <citation type="thesis" date="2021" institute="BYU ScholarsArchive" country="Provo, UT, USA">
        <title>Applications of and Algorithms for Genome Assembly and Genomic Analyses with an Emphasis on Marine Teleosts.</title>
        <authorList>
            <person name="Pickett B.D."/>
        </authorList>
    </citation>
    <scope>NUCLEOTIDE SEQUENCE</scope>
    <source>
        <strain evidence="4">HI-2016</strain>
    </source>
</reference>
<dbReference type="Pfam" id="PF00640">
    <property type="entry name" value="PID"/>
    <property type="match status" value="1"/>
</dbReference>
<name>A0A8T2NGZ2_9TELE</name>
<dbReference type="InterPro" id="IPR011993">
    <property type="entry name" value="PH-like_dom_sf"/>
</dbReference>
<evidence type="ECO:0000256" key="1">
    <source>
        <dbReference type="ARBA" id="ARBA00022737"/>
    </source>
</evidence>
<dbReference type="GO" id="GO:0006355">
    <property type="term" value="P:regulation of DNA-templated transcription"/>
    <property type="evidence" value="ECO:0007669"/>
    <property type="project" value="TreeGrafter"/>
</dbReference>
<dbReference type="EMBL" id="JAFBMS010000049">
    <property type="protein sequence ID" value="KAG9339873.1"/>
    <property type="molecule type" value="Genomic_DNA"/>
</dbReference>
<feature type="domain" description="PID" evidence="3">
    <location>
        <begin position="206"/>
        <end position="241"/>
    </location>
</feature>
<dbReference type="InterPro" id="IPR006020">
    <property type="entry name" value="PTB/PI_dom"/>
</dbReference>
<dbReference type="OrthoDB" id="5969782at2759"/>
<dbReference type="InterPro" id="IPR039576">
    <property type="entry name" value="APBB1/2/3"/>
</dbReference>
<comment type="caution">
    <text evidence="4">The sequence shown here is derived from an EMBL/GenBank/DDBJ whole genome shotgun (WGS) entry which is preliminary data.</text>
</comment>
<dbReference type="PROSITE" id="PS01179">
    <property type="entry name" value="PID"/>
    <property type="match status" value="1"/>
</dbReference>